<evidence type="ECO:0000313" key="2">
    <source>
        <dbReference type="Proteomes" id="UP000194236"/>
    </source>
</evidence>
<name>A0A1Y3AWC9_EURMA</name>
<comment type="caution">
    <text evidence="1">The sequence shown here is derived from an EMBL/GenBank/DDBJ whole genome shotgun (WGS) entry which is preliminary data.</text>
</comment>
<proteinExistence type="predicted"/>
<accession>A0A1Y3AWC9</accession>
<keyword evidence="2" id="KW-1185">Reference proteome</keyword>
<gene>
    <name evidence="1" type="ORF">BLA29_006404</name>
</gene>
<dbReference type="AlphaFoldDB" id="A0A1Y3AWC9"/>
<organism evidence="1 2">
    <name type="scientific">Euroglyphus maynei</name>
    <name type="common">Mayne's house dust mite</name>
    <dbReference type="NCBI Taxonomy" id="6958"/>
    <lineage>
        <taxon>Eukaryota</taxon>
        <taxon>Metazoa</taxon>
        <taxon>Ecdysozoa</taxon>
        <taxon>Arthropoda</taxon>
        <taxon>Chelicerata</taxon>
        <taxon>Arachnida</taxon>
        <taxon>Acari</taxon>
        <taxon>Acariformes</taxon>
        <taxon>Sarcoptiformes</taxon>
        <taxon>Astigmata</taxon>
        <taxon>Psoroptidia</taxon>
        <taxon>Analgoidea</taxon>
        <taxon>Pyroglyphidae</taxon>
        <taxon>Pyroglyphinae</taxon>
        <taxon>Euroglyphus</taxon>
    </lineage>
</organism>
<dbReference type="Proteomes" id="UP000194236">
    <property type="component" value="Unassembled WGS sequence"/>
</dbReference>
<dbReference type="OrthoDB" id="10615545at2759"/>
<reference evidence="1 2" key="1">
    <citation type="submission" date="2017-03" db="EMBL/GenBank/DDBJ databases">
        <title>Genome Survey of Euroglyphus maynei.</title>
        <authorList>
            <person name="Arlian L.G."/>
            <person name="Morgan M.S."/>
            <person name="Rider S.D."/>
        </authorList>
    </citation>
    <scope>NUCLEOTIDE SEQUENCE [LARGE SCALE GENOMIC DNA]</scope>
    <source>
        <strain evidence="1">Arlian Lab</strain>
        <tissue evidence="1">Whole body</tissue>
    </source>
</reference>
<dbReference type="EMBL" id="MUJZ01054495">
    <property type="protein sequence ID" value="OTF72811.1"/>
    <property type="molecule type" value="Genomic_DNA"/>
</dbReference>
<protein>
    <submittedName>
        <fullName evidence="1">Uncharacterized protein</fullName>
    </submittedName>
</protein>
<sequence>MIANCRAAGIVQNVSNPLQENDNNNDNIMQCYERAMINRSIIERESIDFVRNIDKEILLQYLSPLELQKLFNNNNNYNNNTNNNRQSTIDFQEFQNILSDLLIKLKDDLHNVNKTLDHHHQQHFISINDAQNEEQNNDDDKFVGKTYLQHYHNYHIHH</sequence>
<evidence type="ECO:0000313" key="1">
    <source>
        <dbReference type="EMBL" id="OTF72811.1"/>
    </source>
</evidence>